<proteinExistence type="predicted"/>
<dbReference type="RefSeq" id="WP_103719189.1">
    <property type="nucleotide sequence ID" value="NZ_PQFZ01000009.1"/>
</dbReference>
<name>A0A2S4M6Q2_9HYPH</name>
<dbReference type="GO" id="GO:0005737">
    <property type="term" value="C:cytoplasm"/>
    <property type="evidence" value="ECO:0007669"/>
    <property type="project" value="TreeGrafter"/>
</dbReference>
<gene>
    <name evidence="4" type="ORF">CYD53_109128</name>
</gene>
<keyword evidence="1" id="KW-0560">Oxidoreductase</keyword>
<evidence type="ECO:0000313" key="4">
    <source>
        <dbReference type="EMBL" id="POR50418.1"/>
    </source>
</evidence>
<feature type="domain" description="FAD dependent oxidoreductase" evidence="3">
    <location>
        <begin position="38"/>
        <end position="391"/>
    </location>
</feature>
<reference evidence="4 5" key="1">
    <citation type="submission" date="2018-01" db="EMBL/GenBank/DDBJ databases">
        <title>Genomic Encyclopedia of Type Strains, Phase III (KMG-III): the genomes of soil and plant-associated and newly described type strains.</title>
        <authorList>
            <person name="Whitman W."/>
        </authorList>
    </citation>
    <scope>NUCLEOTIDE SEQUENCE [LARGE SCALE GENOMIC DNA]</scope>
    <source>
        <strain evidence="4 5">1131</strain>
    </source>
</reference>
<dbReference type="PANTHER" id="PTHR13847:SF201">
    <property type="entry name" value="PUTATIBE OXIDOREDUCTASE"/>
    <property type="match status" value="1"/>
</dbReference>
<keyword evidence="5" id="KW-1185">Reference proteome</keyword>
<dbReference type="EMBL" id="PQFZ01000009">
    <property type="protein sequence ID" value="POR50418.1"/>
    <property type="molecule type" value="Genomic_DNA"/>
</dbReference>
<evidence type="ECO:0000313" key="5">
    <source>
        <dbReference type="Proteomes" id="UP000236919"/>
    </source>
</evidence>
<evidence type="ECO:0000256" key="2">
    <source>
        <dbReference type="SAM" id="MobiDB-lite"/>
    </source>
</evidence>
<sequence length="413" mass="43770">MLDPDTTRQDDLRSGRGPWLSGPARPASEELVADIQCDVAIVGGGITGAMVAEHLSAFGHRVIVIDREREGFGSTAASTAMLQWEIDLPLRRLAELYGFDRAADVYRRSFRAVAGLGELVARLGLGSAFIPRETVYLAAGEVGPRELRDEHILRERAGLPGALLDHATLLGAFGFDRAAALVSPGSAEADPLSLCHALLAQAAGRGARLVRDEAIAFESSSQAAAVTLAGGRTVEAGHIVLATGYVMPACVTSDLHRTASSWAIATLPQPPAALWPGPALIWEASQDYIYCRTTTDGRIVLGGEDEATEDPELRERLGPQKTKALLGKLKALLPQAEPTLGHAWSGAFGQTSDGLPLIGRVPGQARMLAAYGYGGNGITFSFVASRLLASLIGGVEAPWFQHFAIDRRDPTKP</sequence>
<dbReference type="GO" id="GO:0016491">
    <property type="term" value="F:oxidoreductase activity"/>
    <property type="evidence" value="ECO:0007669"/>
    <property type="project" value="UniProtKB-KW"/>
</dbReference>
<dbReference type="Proteomes" id="UP000236919">
    <property type="component" value="Unassembled WGS sequence"/>
</dbReference>
<dbReference type="AlphaFoldDB" id="A0A2S4M6Q2"/>
<dbReference type="PANTHER" id="PTHR13847">
    <property type="entry name" value="SARCOSINE DEHYDROGENASE-RELATED"/>
    <property type="match status" value="1"/>
</dbReference>
<dbReference type="Gene3D" id="3.30.9.10">
    <property type="entry name" value="D-Amino Acid Oxidase, subunit A, domain 2"/>
    <property type="match status" value="1"/>
</dbReference>
<evidence type="ECO:0000256" key="1">
    <source>
        <dbReference type="ARBA" id="ARBA00023002"/>
    </source>
</evidence>
<dbReference type="Pfam" id="PF01266">
    <property type="entry name" value="DAO"/>
    <property type="match status" value="1"/>
</dbReference>
<protein>
    <submittedName>
        <fullName evidence="4">Glycine/D-amino acid oxidase-like deaminating enzyme</fullName>
    </submittedName>
</protein>
<dbReference type="PRINTS" id="PR00420">
    <property type="entry name" value="RNGMNOXGNASE"/>
</dbReference>
<feature type="compositionally biased region" description="Basic and acidic residues" evidence="2">
    <location>
        <begin position="1"/>
        <end position="14"/>
    </location>
</feature>
<dbReference type="InterPro" id="IPR006076">
    <property type="entry name" value="FAD-dep_OxRdtase"/>
</dbReference>
<feature type="region of interest" description="Disordered" evidence="2">
    <location>
        <begin position="1"/>
        <end position="25"/>
    </location>
</feature>
<evidence type="ECO:0000259" key="3">
    <source>
        <dbReference type="Pfam" id="PF01266"/>
    </source>
</evidence>
<comment type="caution">
    <text evidence="4">The sequence shown here is derived from an EMBL/GenBank/DDBJ whole genome shotgun (WGS) entry which is preliminary data.</text>
</comment>
<dbReference type="SUPFAM" id="SSF51905">
    <property type="entry name" value="FAD/NAD(P)-binding domain"/>
    <property type="match status" value="1"/>
</dbReference>
<organism evidence="4 5">
    <name type="scientific">Bosea psychrotolerans</name>
    <dbReference type="NCBI Taxonomy" id="1871628"/>
    <lineage>
        <taxon>Bacteria</taxon>
        <taxon>Pseudomonadati</taxon>
        <taxon>Pseudomonadota</taxon>
        <taxon>Alphaproteobacteria</taxon>
        <taxon>Hyphomicrobiales</taxon>
        <taxon>Boseaceae</taxon>
        <taxon>Bosea</taxon>
    </lineage>
</organism>
<accession>A0A2S4M6Q2</accession>
<dbReference type="InterPro" id="IPR036188">
    <property type="entry name" value="FAD/NAD-bd_sf"/>
</dbReference>
<dbReference type="OrthoDB" id="311718at2"/>
<dbReference type="Gene3D" id="3.50.50.60">
    <property type="entry name" value="FAD/NAD(P)-binding domain"/>
    <property type="match status" value="1"/>
</dbReference>